<keyword evidence="1" id="KW-1133">Transmembrane helix</keyword>
<gene>
    <name evidence="2" type="ORF">IC609_00725</name>
</gene>
<feature type="transmembrane region" description="Helical" evidence="1">
    <location>
        <begin position="407"/>
        <end position="432"/>
    </location>
</feature>
<name>A0A927FD06_9BURK</name>
<organism evidence="2 3">
    <name type="scientific">Limnohabitans radicicola</name>
    <dbReference type="NCBI Taxonomy" id="2771427"/>
    <lineage>
        <taxon>Bacteria</taxon>
        <taxon>Pseudomonadati</taxon>
        <taxon>Pseudomonadota</taxon>
        <taxon>Betaproteobacteria</taxon>
        <taxon>Burkholderiales</taxon>
        <taxon>Comamonadaceae</taxon>
        <taxon>Limnohabitans</taxon>
    </lineage>
</organism>
<comment type="caution">
    <text evidence="2">The sequence shown here is derived from an EMBL/GenBank/DDBJ whole genome shotgun (WGS) entry which is preliminary data.</text>
</comment>
<feature type="transmembrane region" description="Helical" evidence="1">
    <location>
        <begin position="313"/>
        <end position="333"/>
    </location>
</feature>
<protein>
    <recommendedName>
        <fullName evidence="4">Inner membrane transmembrane protein</fullName>
    </recommendedName>
</protein>
<accession>A0A927FD06</accession>
<keyword evidence="3" id="KW-1185">Reference proteome</keyword>
<feature type="transmembrane region" description="Helical" evidence="1">
    <location>
        <begin position="106"/>
        <end position="125"/>
    </location>
</feature>
<feature type="transmembrane region" description="Helical" evidence="1">
    <location>
        <begin position="365"/>
        <end position="387"/>
    </location>
</feature>
<dbReference type="AlphaFoldDB" id="A0A927FD06"/>
<evidence type="ECO:0000313" key="2">
    <source>
        <dbReference type="EMBL" id="MBD8049049.1"/>
    </source>
</evidence>
<evidence type="ECO:0008006" key="4">
    <source>
        <dbReference type="Google" id="ProtNLM"/>
    </source>
</evidence>
<feature type="transmembrane region" description="Helical" evidence="1">
    <location>
        <begin position="21"/>
        <end position="40"/>
    </location>
</feature>
<feature type="transmembrane region" description="Helical" evidence="1">
    <location>
        <begin position="197"/>
        <end position="223"/>
    </location>
</feature>
<dbReference type="RefSeq" id="WP_191817552.1">
    <property type="nucleotide sequence ID" value="NZ_JACYFT010000001.1"/>
</dbReference>
<feature type="transmembrane region" description="Helical" evidence="1">
    <location>
        <begin position="244"/>
        <end position="268"/>
    </location>
</feature>
<keyword evidence="1" id="KW-0812">Transmembrane</keyword>
<dbReference type="EMBL" id="JACYFT010000001">
    <property type="protein sequence ID" value="MBD8049049.1"/>
    <property type="molecule type" value="Genomic_DNA"/>
</dbReference>
<reference evidence="2" key="1">
    <citation type="submission" date="2020-09" db="EMBL/GenBank/DDBJ databases">
        <title>Genome seq and assembly of Limnohabitants sp.</title>
        <authorList>
            <person name="Chhetri G."/>
        </authorList>
    </citation>
    <scope>NUCLEOTIDE SEQUENCE</scope>
    <source>
        <strain evidence="2">JUR4</strain>
    </source>
</reference>
<keyword evidence="1" id="KW-0472">Membrane</keyword>
<feature type="transmembrane region" description="Helical" evidence="1">
    <location>
        <begin position="76"/>
        <end position="94"/>
    </location>
</feature>
<evidence type="ECO:0000256" key="1">
    <source>
        <dbReference type="SAM" id="Phobius"/>
    </source>
</evidence>
<feature type="transmembrane region" description="Helical" evidence="1">
    <location>
        <begin position="339"/>
        <end position="358"/>
    </location>
</feature>
<proteinExistence type="predicted"/>
<sequence>MTPTSPALVAQNAVRRLPRTALILLSLAYVLPGFLGRAPWKAYDIEAFGFMLQLAQPTPGTAVSWLHPTLLGQVDANLALLPTWLGALFIRLAPWGMEAVAARLPFMAMLGLTLASTWFAVYALARSDAAQPVAFAFGGEARPADYARTLADGGLLALMGCLGLAQLSHEITPALSQLCFTAMLFCGLATLPRRKALSLLAVACGMLGLTLSGAPVLALMLGVGGSLIRAVADPNRSERRLNMLELGVLALLCLLSITLAGALDLWRWRIVPHAMPDVHVFGRLLLWFTWPAGPLAIWALWRWRYQLARGWRFVHIGLPVWFAAVTVGTTWFTGLTDRALLPALPAIAALAAFALPTLRRSVGAFIDWFTLLFFSICALIIWGVWISMETGIPAQPARNVARAAPEFIHTFSPGLLTVAVLATLAWCAVLRWRTGRHRPAIWKSLVLPAAGTTLCWLLLMTLWLPLLNHGRSYAPLVQKIQALTGPATCLQYAGLSKAQGAAFLYHGRVQLQAASQPTPACTWLIADSGQLPRLAGQLQQLGWTESARVLRPTDNNETLVLFKPAQD</sequence>
<feature type="transmembrane region" description="Helical" evidence="1">
    <location>
        <begin position="444"/>
        <end position="466"/>
    </location>
</feature>
<dbReference type="Proteomes" id="UP000647424">
    <property type="component" value="Unassembled WGS sequence"/>
</dbReference>
<evidence type="ECO:0000313" key="3">
    <source>
        <dbReference type="Proteomes" id="UP000647424"/>
    </source>
</evidence>
<feature type="transmembrane region" description="Helical" evidence="1">
    <location>
        <begin position="280"/>
        <end position="301"/>
    </location>
</feature>